<proteinExistence type="predicted"/>
<reference evidence="3" key="1">
    <citation type="journal article" date="2015" name="Nat. Genet.">
        <title>The genome and transcriptome of the zoonotic hookworm Ancylostoma ceylanicum identify infection-specific gene families.</title>
        <authorList>
            <person name="Schwarz E.M."/>
            <person name="Hu Y."/>
            <person name="Antoshechkin I."/>
            <person name="Miller M.M."/>
            <person name="Sternberg P.W."/>
            <person name="Aroian R.V."/>
        </authorList>
    </citation>
    <scope>NUCLEOTIDE SEQUENCE</scope>
    <source>
        <strain evidence="3">HY135</strain>
    </source>
</reference>
<name>A0A016RXV9_9BILA</name>
<protein>
    <submittedName>
        <fullName evidence="2">Uncharacterized protein</fullName>
    </submittedName>
</protein>
<dbReference type="Proteomes" id="UP000024635">
    <property type="component" value="Unassembled WGS sequence"/>
</dbReference>
<sequence length="138" mass="15896">MWPPSSPRTPTTTTFKQKLTSSRIYEMPRSKNLSFTVPFTSSHAQNVATGETGRHRGKDWTNTEEHLCTHNCITRIVSPSTEVRCTRGNLVPDLQVEVLHRHIRKPLERKILEANEIKRCESELNTRKELVEALRFTA</sequence>
<gene>
    <name evidence="2" type="primary">Acey_s0342.g3025</name>
    <name evidence="2" type="ORF">Y032_0342g3025</name>
</gene>
<feature type="region of interest" description="Disordered" evidence="1">
    <location>
        <begin position="1"/>
        <end position="20"/>
    </location>
</feature>
<evidence type="ECO:0000313" key="3">
    <source>
        <dbReference type="Proteomes" id="UP000024635"/>
    </source>
</evidence>
<dbReference type="EMBL" id="JARK01001678">
    <property type="protein sequence ID" value="EYB83111.1"/>
    <property type="molecule type" value="Genomic_DNA"/>
</dbReference>
<evidence type="ECO:0000256" key="1">
    <source>
        <dbReference type="SAM" id="MobiDB-lite"/>
    </source>
</evidence>
<dbReference type="AlphaFoldDB" id="A0A016RXV9"/>
<organism evidence="2 3">
    <name type="scientific">Ancylostoma ceylanicum</name>
    <dbReference type="NCBI Taxonomy" id="53326"/>
    <lineage>
        <taxon>Eukaryota</taxon>
        <taxon>Metazoa</taxon>
        <taxon>Ecdysozoa</taxon>
        <taxon>Nematoda</taxon>
        <taxon>Chromadorea</taxon>
        <taxon>Rhabditida</taxon>
        <taxon>Rhabditina</taxon>
        <taxon>Rhabditomorpha</taxon>
        <taxon>Strongyloidea</taxon>
        <taxon>Ancylostomatidae</taxon>
        <taxon>Ancylostomatinae</taxon>
        <taxon>Ancylostoma</taxon>
    </lineage>
</organism>
<evidence type="ECO:0000313" key="2">
    <source>
        <dbReference type="EMBL" id="EYB83111.1"/>
    </source>
</evidence>
<keyword evidence="3" id="KW-1185">Reference proteome</keyword>
<comment type="caution">
    <text evidence="2">The sequence shown here is derived from an EMBL/GenBank/DDBJ whole genome shotgun (WGS) entry which is preliminary data.</text>
</comment>
<accession>A0A016RXV9</accession>